<dbReference type="EMBL" id="GG699034">
    <property type="protein sequence ID" value="EEU33502.1"/>
    <property type="molecule type" value="Genomic_DNA"/>
</dbReference>
<dbReference type="Proteomes" id="UP000005206">
    <property type="component" value="Unassembled WGS sequence"/>
</dbReference>
<dbReference type="KEGG" id="nhe:NECHADRAFT_89423"/>
<organism evidence="1 2">
    <name type="scientific">Fusarium vanettenii (strain ATCC MYA-4622 / CBS 123669 / FGSC 9596 / NRRL 45880 / 77-13-4)</name>
    <name type="common">Fusarium solani subsp. pisi</name>
    <dbReference type="NCBI Taxonomy" id="660122"/>
    <lineage>
        <taxon>Eukaryota</taxon>
        <taxon>Fungi</taxon>
        <taxon>Dikarya</taxon>
        <taxon>Ascomycota</taxon>
        <taxon>Pezizomycotina</taxon>
        <taxon>Sordariomycetes</taxon>
        <taxon>Hypocreomycetidae</taxon>
        <taxon>Hypocreales</taxon>
        <taxon>Nectriaceae</taxon>
        <taxon>Fusarium</taxon>
        <taxon>Fusarium solani species complex</taxon>
        <taxon>Fusarium vanettenii</taxon>
    </lineage>
</organism>
<dbReference type="AlphaFoldDB" id="C7ZR55"/>
<sequence>MEDGSAIASAKGAPQGTLEAAKEVLKGSPFSLNLAKSKEKAIEDLKLEGLKALGTYISPIRPKRTFLQEKLATLQEALEALQDLPKQHSLLLLRGSIQLLLRHLQRQLDPTGLEDLWEEADTLIREAIIALVARSPSESPKEPNSSLIALPVREGGLGIPLHKDLAHELFLAAREASQPTLGLIRKPLAQPTLDQSQPNQGQPRLGKTAQQVLKEANKARLAGFLEDLPASYRHARLENASYLGPISKDSAKEDPYSTLREATEEKRRKYRSLGAFFQPLIISAGGLMDLETAKTYQKLQDLIGPLAANQLDSSISLALMRTRATSAASIARDTPSNLARSIWNTPRAS</sequence>
<accession>C7ZR55</accession>
<dbReference type="eggNOG" id="ENOG502S9D9">
    <property type="taxonomic scope" value="Eukaryota"/>
</dbReference>
<name>C7ZR55_FUSV7</name>
<keyword evidence="2" id="KW-1185">Reference proteome</keyword>
<dbReference type="HOGENOM" id="CLU_068301_0_0_1"/>
<evidence type="ECO:0000313" key="1">
    <source>
        <dbReference type="EMBL" id="EEU33502.1"/>
    </source>
</evidence>
<dbReference type="GeneID" id="9666737"/>
<dbReference type="VEuPathDB" id="FungiDB:NECHADRAFT_89423"/>
<reference evidence="1 2" key="1">
    <citation type="journal article" date="2009" name="PLoS Genet.">
        <title>The genome of Nectria haematococca: contribution of supernumerary chromosomes to gene expansion.</title>
        <authorList>
            <person name="Coleman J.J."/>
            <person name="Rounsley S.D."/>
            <person name="Rodriguez-Carres M."/>
            <person name="Kuo A."/>
            <person name="Wasmann C.C."/>
            <person name="Grimwood J."/>
            <person name="Schmutz J."/>
            <person name="Taga M."/>
            <person name="White G.J."/>
            <person name="Zhou S."/>
            <person name="Schwartz D.C."/>
            <person name="Freitag M."/>
            <person name="Ma L.J."/>
            <person name="Danchin E.G."/>
            <person name="Henrissat B."/>
            <person name="Coutinho P.M."/>
            <person name="Nelson D.R."/>
            <person name="Straney D."/>
            <person name="Napoli C.A."/>
            <person name="Barker B.M."/>
            <person name="Gribskov M."/>
            <person name="Rep M."/>
            <person name="Kroken S."/>
            <person name="Molnar I."/>
            <person name="Rensing C."/>
            <person name="Kennell J.C."/>
            <person name="Zamora J."/>
            <person name="Farman M.L."/>
            <person name="Selker E.U."/>
            <person name="Salamov A."/>
            <person name="Shapiro H."/>
            <person name="Pangilinan J."/>
            <person name="Lindquist E."/>
            <person name="Lamers C."/>
            <person name="Grigoriev I.V."/>
            <person name="Geiser D.M."/>
            <person name="Covert S.F."/>
            <person name="Temporini E."/>
            <person name="Vanetten H.D."/>
        </authorList>
    </citation>
    <scope>NUCLEOTIDE SEQUENCE [LARGE SCALE GENOMIC DNA]</scope>
    <source>
        <strain evidence="2">ATCC MYA-4622 / CBS 123669 / FGSC 9596 / NRRL 45880 / 77-13-4</strain>
    </source>
</reference>
<proteinExistence type="predicted"/>
<dbReference type="InParanoid" id="C7ZR55"/>
<dbReference type="RefSeq" id="XP_003039215.1">
    <property type="nucleotide sequence ID" value="XM_003039169.1"/>
</dbReference>
<dbReference type="OMA" id="RCEEGEN"/>
<evidence type="ECO:0000313" key="2">
    <source>
        <dbReference type="Proteomes" id="UP000005206"/>
    </source>
</evidence>
<dbReference type="OrthoDB" id="5095609at2759"/>
<gene>
    <name evidence="1" type="ORF">NECHADRAFT_89423</name>
</gene>
<protein>
    <submittedName>
        <fullName evidence="1">Uncharacterized protein</fullName>
    </submittedName>
</protein>